<organism evidence="1 2">
    <name type="scientific">Flavobacterium branchiophilum (strain FL-15)</name>
    <dbReference type="NCBI Taxonomy" id="1034807"/>
    <lineage>
        <taxon>Bacteria</taxon>
        <taxon>Pseudomonadati</taxon>
        <taxon>Bacteroidota</taxon>
        <taxon>Flavobacteriia</taxon>
        <taxon>Flavobacteriales</taxon>
        <taxon>Flavobacteriaceae</taxon>
        <taxon>Flavobacterium</taxon>
    </lineage>
</organism>
<dbReference type="Proteomes" id="UP000009186">
    <property type="component" value="Chromosome"/>
</dbReference>
<gene>
    <name evidence="1" type="ordered locus">FBFL15_2844</name>
</gene>
<sequence>MINKLFKSKNLNFQILNEGITKEQIENVISQDFKGKIDFVQFYLALDGVYFPEGAEVSTEQFQKDDDEEYYELEIEYIYSIEHINKMWEAIKERSEVAKKFMETHFSFARDAAGNEFFIEIPTGMIKYISWEYDIEEGLIGVANNFKEFCLAIEPLI</sequence>
<reference evidence="1 2" key="1">
    <citation type="journal article" date="2011" name="Appl. Environ. Microbiol.">
        <title>Complete genome sequence of the fish pathogen Flavobacterium branchiophilum.</title>
        <authorList>
            <consortium name="1:IP"/>
            <consortium name="Microbial Evolutionary Genomics,F-75015 Paris"/>
            <consortium name="France 2:CNRS"/>
            <consortium name="URA2171"/>
            <consortium name="F-75015 Paris,France 3:Unite de Virologie et Immunologie Mol."/>
            <consortium name="INRA,78352 Jouy en Josas Cedex"/>
            <consortium name="France. 4:Unite de Mathemathique"/>
            <consortium name="Informatique et Genome,INRA"/>
            <consortium name="78352 Jouy en Josas Cedex"/>
            <consortium name="France. 5:CEA/Genoscope"/>
            <consortium name="Evry"/>
            <consortium name="France"/>
            <person name="Touchon M."/>
            <person name="Barbier P."/>
            <person name="Bernardet J.F."/>
            <person name="Loux V."/>
            <person name="Vacherie B."/>
            <person name="Barbe V."/>
            <person name="Rocha E.P."/>
            <person name="Duchaud E."/>
        </authorList>
    </citation>
    <scope>NUCLEOTIDE SEQUENCE [LARGE SCALE GENOMIC DNA]</scope>
    <source>
        <strain evidence="1 2">FL-15</strain>
    </source>
</reference>
<keyword evidence="2" id="KW-1185">Reference proteome</keyword>
<dbReference type="AlphaFoldDB" id="G2Z5M0"/>
<evidence type="ECO:0000313" key="1">
    <source>
        <dbReference type="EMBL" id="CCB70818.1"/>
    </source>
</evidence>
<protein>
    <recommendedName>
        <fullName evidence="3">SMI1/KNR4 family protein</fullName>
    </recommendedName>
</protein>
<dbReference type="Gene3D" id="3.40.1580.10">
    <property type="entry name" value="SMI1/KNR4-like"/>
    <property type="match status" value="1"/>
</dbReference>
<evidence type="ECO:0000313" key="2">
    <source>
        <dbReference type="Proteomes" id="UP000009186"/>
    </source>
</evidence>
<proteinExistence type="predicted"/>
<evidence type="ECO:0008006" key="3">
    <source>
        <dbReference type="Google" id="ProtNLM"/>
    </source>
</evidence>
<dbReference type="KEGG" id="fbr:FBFL15_2844"/>
<dbReference type="InterPro" id="IPR037883">
    <property type="entry name" value="Knr4/Smi1-like_sf"/>
</dbReference>
<name>G2Z5M0_FLABF</name>
<dbReference type="HOGENOM" id="CLU_1675303_0_0_10"/>
<dbReference type="EMBL" id="FQ859183">
    <property type="protein sequence ID" value="CCB70818.1"/>
    <property type="molecule type" value="Genomic_DNA"/>
</dbReference>
<dbReference type="eggNOG" id="ENOG5033QVK">
    <property type="taxonomic scope" value="Bacteria"/>
</dbReference>
<accession>G2Z5M0</accession>